<evidence type="ECO:0000256" key="3">
    <source>
        <dbReference type="ARBA" id="ARBA00023163"/>
    </source>
</evidence>
<accession>A0A5N0T9Q6</accession>
<dbReference type="PROSITE" id="PS00356">
    <property type="entry name" value="HTH_LACI_1"/>
    <property type="match status" value="1"/>
</dbReference>
<dbReference type="SMART" id="SM00354">
    <property type="entry name" value="HTH_LACI"/>
    <property type="match status" value="1"/>
</dbReference>
<proteinExistence type="predicted"/>
<dbReference type="AlphaFoldDB" id="A0A5N0T9Q6"/>
<dbReference type="PROSITE" id="PS50932">
    <property type="entry name" value="HTH_LACI_2"/>
    <property type="match status" value="1"/>
</dbReference>
<dbReference type="SUPFAM" id="SSF53822">
    <property type="entry name" value="Periplasmic binding protein-like I"/>
    <property type="match status" value="1"/>
</dbReference>
<keyword evidence="2" id="KW-0238">DNA-binding</keyword>
<dbReference type="Proteomes" id="UP000325372">
    <property type="component" value="Unassembled WGS sequence"/>
</dbReference>
<feature type="domain" description="HTH lacI-type" evidence="4">
    <location>
        <begin position="4"/>
        <end position="58"/>
    </location>
</feature>
<evidence type="ECO:0000313" key="5">
    <source>
        <dbReference type="EMBL" id="KAA9130546.1"/>
    </source>
</evidence>
<dbReference type="Gene3D" id="3.40.50.2300">
    <property type="match status" value="2"/>
</dbReference>
<evidence type="ECO:0000313" key="6">
    <source>
        <dbReference type="Proteomes" id="UP000325372"/>
    </source>
</evidence>
<keyword evidence="1" id="KW-0805">Transcription regulation</keyword>
<protein>
    <submittedName>
        <fullName evidence="5">LacI family transcriptional regulator</fullName>
    </submittedName>
</protein>
<dbReference type="EMBL" id="VYXP01000007">
    <property type="protein sequence ID" value="KAA9130546.1"/>
    <property type="molecule type" value="Genomic_DNA"/>
</dbReference>
<dbReference type="GO" id="GO:0003700">
    <property type="term" value="F:DNA-binding transcription factor activity"/>
    <property type="evidence" value="ECO:0007669"/>
    <property type="project" value="TreeGrafter"/>
</dbReference>
<dbReference type="PANTHER" id="PTHR30146:SF153">
    <property type="entry name" value="LACTOSE OPERON REPRESSOR"/>
    <property type="match status" value="1"/>
</dbReference>
<gene>
    <name evidence="5" type="ORF">F3N42_12720</name>
</gene>
<dbReference type="Gene3D" id="1.10.260.40">
    <property type="entry name" value="lambda repressor-like DNA-binding domains"/>
    <property type="match status" value="1"/>
</dbReference>
<evidence type="ECO:0000256" key="2">
    <source>
        <dbReference type="ARBA" id="ARBA00023125"/>
    </source>
</evidence>
<dbReference type="InterPro" id="IPR000843">
    <property type="entry name" value="HTH_LacI"/>
</dbReference>
<dbReference type="InterPro" id="IPR010982">
    <property type="entry name" value="Lambda_DNA-bd_dom_sf"/>
</dbReference>
<dbReference type="InterPro" id="IPR046335">
    <property type="entry name" value="LacI/GalR-like_sensor"/>
</dbReference>
<dbReference type="RefSeq" id="WP_150864850.1">
    <property type="nucleotide sequence ID" value="NZ_VYXP01000007.1"/>
</dbReference>
<sequence>MSKATIDDVAREAGVSIKTVSRVLNGEPLVRDATRDRVKQAIVALDYRPNASARRLAGKRTYLLGLVYQQNSSYASRVQAGVLDACRDRHYELLIHPCNEKGEALLGEIRELAASRRVDGLLLTPPISDGAGVRELLDELRVPSVVLSKADEGDAGWSVDTNDRHISRQLIEHLEGLGHRRIAYVRGHPDHKAMGNRYRGYLDGMAAAGLESMAAPVGDNAFESGRRCGKELLGLNPRPTAIVCANDHMAAGVIRAAHEAGVSVPGDLSVTGFDDIPLAGQLTPGLTTVRQPMEDMAHTAAQLLIDRVTNPGMENNAHVLDSALVLRDSTGPAPD</sequence>
<evidence type="ECO:0000256" key="1">
    <source>
        <dbReference type="ARBA" id="ARBA00023015"/>
    </source>
</evidence>
<keyword evidence="3" id="KW-0804">Transcription</keyword>
<dbReference type="CDD" id="cd01392">
    <property type="entry name" value="HTH_LacI"/>
    <property type="match status" value="1"/>
</dbReference>
<dbReference type="PRINTS" id="PR00036">
    <property type="entry name" value="HTHLACI"/>
</dbReference>
<evidence type="ECO:0000259" key="4">
    <source>
        <dbReference type="PROSITE" id="PS50932"/>
    </source>
</evidence>
<reference evidence="5 6" key="1">
    <citation type="submission" date="2019-09" db="EMBL/GenBank/DDBJ databases">
        <title>Wenzhouxiangella sp. Genome sequencing and assembly.</title>
        <authorList>
            <person name="Zhang R."/>
        </authorList>
    </citation>
    <scope>NUCLEOTIDE SEQUENCE [LARGE SCALE GENOMIC DNA]</scope>
    <source>
        <strain evidence="5 6">W260</strain>
    </source>
</reference>
<dbReference type="Pfam" id="PF13377">
    <property type="entry name" value="Peripla_BP_3"/>
    <property type="match status" value="1"/>
</dbReference>
<comment type="caution">
    <text evidence="5">The sequence shown here is derived from an EMBL/GenBank/DDBJ whole genome shotgun (WGS) entry which is preliminary data.</text>
</comment>
<dbReference type="Pfam" id="PF00356">
    <property type="entry name" value="LacI"/>
    <property type="match status" value="1"/>
</dbReference>
<dbReference type="InterPro" id="IPR028082">
    <property type="entry name" value="Peripla_BP_I"/>
</dbReference>
<dbReference type="PANTHER" id="PTHR30146">
    <property type="entry name" value="LACI-RELATED TRANSCRIPTIONAL REPRESSOR"/>
    <property type="match status" value="1"/>
</dbReference>
<keyword evidence="6" id="KW-1185">Reference proteome</keyword>
<dbReference type="SUPFAM" id="SSF47413">
    <property type="entry name" value="lambda repressor-like DNA-binding domains"/>
    <property type="match status" value="1"/>
</dbReference>
<name>A0A5N0T9Q6_9GAMM</name>
<dbReference type="GO" id="GO:0000976">
    <property type="term" value="F:transcription cis-regulatory region binding"/>
    <property type="evidence" value="ECO:0007669"/>
    <property type="project" value="TreeGrafter"/>
</dbReference>
<organism evidence="5 6">
    <name type="scientific">Marinihelvus fidelis</name>
    <dbReference type="NCBI Taxonomy" id="2613842"/>
    <lineage>
        <taxon>Bacteria</taxon>
        <taxon>Pseudomonadati</taxon>
        <taxon>Pseudomonadota</taxon>
        <taxon>Gammaproteobacteria</taxon>
        <taxon>Chromatiales</taxon>
        <taxon>Wenzhouxiangellaceae</taxon>
        <taxon>Marinihelvus</taxon>
    </lineage>
</organism>
<dbReference type="CDD" id="cd01545">
    <property type="entry name" value="PBP1_SalR"/>
    <property type="match status" value="1"/>
</dbReference>